<dbReference type="OrthoDB" id="51474at2157"/>
<evidence type="ECO:0000313" key="2">
    <source>
        <dbReference type="EMBL" id="AKG90676.1"/>
    </source>
</evidence>
<dbReference type="InParanoid" id="A0A0F7DB90"/>
<dbReference type="GO" id="GO:0016491">
    <property type="term" value="F:oxidoreductase activity"/>
    <property type="evidence" value="ECO:0007669"/>
    <property type="project" value="InterPro"/>
</dbReference>
<accession>A0A0F7DB90</accession>
<dbReference type="InterPro" id="IPR009078">
    <property type="entry name" value="Ferritin-like_SF"/>
</dbReference>
<feature type="domain" description="Rubrerythrin diiron-binding" evidence="1">
    <location>
        <begin position="5"/>
        <end position="58"/>
    </location>
</feature>
<dbReference type="InterPro" id="IPR012347">
    <property type="entry name" value="Ferritin-like"/>
</dbReference>
<dbReference type="EMBL" id="CP011267">
    <property type="protein sequence ID" value="AKG90676.1"/>
    <property type="molecule type" value="Genomic_DNA"/>
</dbReference>
<dbReference type="HOGENOM" id="CLU_2893022_0_0_2"/>
<dbReference type="KEGG" id="gah:GAH_02055"/>
<dbReference type="RefSeq" id="WP_048096559.1">
    <property type="nucleotide sequence ID" value="NZ_CP011267.1"/>
</dbReference>
<protein>
    <submittedName>
        <fullName evidence="2">Rubrerythrin</fullName>
    </submittedName>
</protein>
<sequence>MTPEEILEKAKQLEAEAIRTYMELKEGADAETSELLDFLIAQEREHLHMINDRLKALRILRK</sequence>
<gene>
    <name evidence="2" type="ORF">GAH_02055</name>
</gene>
<dbReference type="SUPFAM" id="SSF47240">
    <property type="entry name" value="Ferritin-like"/>
    <property type="match status" value="1"/>
</dbReference>
<dbReference type="Proteomes" id="UP000034723">
    <property type="component" value="Chromosome"/>
</dbReference>
<evidence type="ECO:0000259" key="1">
    <source>
        <dbReference type="Pfam" id="PF02915"/>
    </source>
</evidence>
<dbReference type="Gene3D" id="1.20.1260.10">
    <property type="match status" value="1"/>
</dbReference>
<evidence type="ECO:0000313" key="3">
    <source>
        <dbReference type="Proteomes" id="UP000034723"/>
    </source>
</evidence>
<name>A0A0F7DB90_9EURY</name>
<organism evidence="2 3">
    <name type="scientific">Geoglobus ahangari</name>
    <dbReference type="NCBI Taxonomy" id="113653"/>
    <lineage>
        <taxon>Archaea</taxon>
        <taxon>Methanobacteriati</taxon>
        <taxon>Methanobacteriota</taxon>
        <taxon>Archaeoglobi</taxon>
        <taxon>Archaeoglobales</taxon>
        <taxon>Archaeoglobaceae</taxon>
        <taxon>Geoglobus</taxon>
    </lineage>
</organism>
<keyword evidence="3" id="KW-1185">Reference proteome</keyword>
<dbReference type="Pfam" id="PF02915">
    <property type="entry name" value="Rubrerythrin"/>
    <property type="match status" value="1"/>
</dbReference>
<dbReference type="GeneID" id="24804618"/>
<dbReference type="STRING" id="113653.GAH_02055"/>
<reference evidence="2 3" key="1">
    <citation type="submission" date="2015-04" db="EMBL/GenBank/DDBJ databases">
        <title>The complete genome sequence of the hyperthermophilic, obligate iron-reducing archaeon Geoglobus ahangari strain 234T.</title>
        <authorList>
            <person name="Manzella M.P."/>
            <person name="Holmes D.E."/>
            <person name="Rocheleau J.M."/>
            <person name="Chung A."/>
            <person name="Reguera G."/>
            <person name="Kashefi K."/>
        </authorList>
    </citation>
    <scope>NUCLEOTIDE SEQUENCE [LARGE SCALE GENOMIC DNA]</scope>
    <source>
        <strain evidence="2 3">234</strain>
    </source>
</reference>
<dbReference type="AlphaFoldDB" id="A0A0F7DB90"/>
<dbReference type="InterPro" id="IPR003251">
    <property type="entry name" value="Rr_diiron-bd_dom"/>
</dbReference>
<dbReference type="GO" id="GO:0046872">
    <property type="term" value="F:metal ion binding"/>
    <property type="evidence" value="ECO:0007669"/>
    <property type="project" value="InterPro"/>
</dbReference>
<proteinExistence type="predicted"/>